<dbReference type="EMBL" id="CAJZBQ010000014">
    <property type="protein sequence ID" value="CAG9315844.1"/>
    <property type="molecule type" value="Genomic_DNA"/>
</dbReference>
<comment type="caution">
    <text evidence="7">The sequence shown here is derived from an EMBL/GenBank/DDBJ whole genome shotgun (WGS) entry which is preliminary data.</text>
</comment>
<evidence type="ECO:0000256" key="2">
    <source>
        <dbReference type="ARBA" id="ARBA00006824"/>
    </source>
</evidence>
<feature type="transmembrane region" description="Helical" evidence="6">
    <location>
        <begin position="51"/>
        <end position="70"/>
    </location>
</feature>
<evidence type="ECO:0000256" key="1">
    <source>
        <dbReference type="ARBA" id="ARBA00004141"/>
    </source>
</evidence>
<comment type="similarity">
    <text evidence="2 6">Belongs to the peroxisomal membrane protein PXMP2/4 family.</text>
</comment>
<organism evidence="7 8">
    <name type="scientific">Blepharisma stoltei</name>
    <dbReference type="NCBI Taxonomy" id="1481888"/>
    <lineage>
        <taxon>Eukaryota</taxon>
        <taxon>Sar</taxon>
        <taxon>Alveolata</taxon>
        <taxon>Ciliophora</taxon>
        <taxon>Postciliodesmatophora</taxon>
        <taxon>Heterotrichea</taxon>
        <taxon>Heterotrichida</taxon>
        <taxon>Blepharismidae</taxon>
        <taxon>Blepharisma</taxon>
    </lineage>
</organism>
<feature type="transmembrane region" description="Helical" evidence="6">
    <location>
        <begin position="90"/>
        <end position="111"/>
    </location>
</feature>
<evidence type="ECO:0000313" key="8">
    <source>
        <dbReference type="Proteomes" id="UP001162131"/>
    </source>
</evidence>
<evidence type="ECO:0000256" key="6">
    <source>
        <dbReference type="RuleBase" id="RU363053"/>
    </source>
</evidence>
<evidence type="ECO:0000313" key="7">
    <source>
        <dbReference type="EMBL" id="CAG9315844.1"/>
    </source>
</evidence>
<dbReference type="AlphaFoldDB" id="A0AAU9IK22"/>
<dbReference type="InterPro" id="IPR007248">
    <property type="entry name" value="Mpv17_PMP22"/>
</dbReference>
<keyword evidence="5 6" id="KW-0472">Membrane</keyword>
<protein>
    <recommendedName>
        <fullName evidence="9">Mpv17-like protein</fullName>
    </recommendedName>
</protein>
<dbReference type="GO" id="GO:0016020">
    <property type="term" value="C:membrane"/>
    <property type="evidence" value="ECO:0007669"/>
    <property type="project" value="UniProtKB-SubCell"/>
</dbReference>
<comment type="subcellular location">
    <subcellularLocation>
        <location evidence="1">Membrane</location>
        <topology evidence="1">Multi-pass membrane protein</topology>
    </subcellularLocation>
</comment>
<keyword evidence="4 6" id="KW-1133">Transmembrane helix</keyword>
<evidence type="ECO:0008006" key="9">
    <source>
        <dbReference type="Google" id="ProtNLM"/>
    </source>
</evidence>
<accession>A0AAU9IK22</accession>
<dbReference type="Proteomes" id="UP001162131">
    <property type="component" value="Unassembled WGS sequence"/>
</dbReference>
<sequence length="188" mass="21716">MARRMLKLYIDCLDKYPALTKMLTGVSLVGGGDIIAQKILERKSEIDKKRLLSLSMYGFFIAGGVGHLWYRGLDYVIGSQMSLMTAFKKILIDQGIFAPLEIIFFFGWTHYSKHQPNSLQDKIQADLKDTLLANYKLWIPGQFLNFYLIPEKHRVLYSCVLCVIWYSFISNVSHTDSNERTKLYKVKS</sequence>
<name>A0AAU9IK22_9CILI</name>
<keyword evidence="8" id="KW-1185">Reference proteome</keyword>
<keyword evidence="3 6" id="KW-0812">Transmembrane</keyword>
<evidence type="ECO:0000256" key="4">
    <source>
        <dbReference type="ARBA" id="ARBA00022989"/>
    </source>
</evidence>
<proteinExistence type="inferred from homology"/>
<dbReference type="PANTHER" id="PTHR11266">
    <property type="entry name" value="PEROXISOMAL MEMBRANE PROTEIN 2, PXMP2 MPV17"/>
    <property type="match status" value="1"/>
</dbReference>
<gene>
    <name evidence="7" type="ORF">BSTOLATCC_MIC14589</name>
</gene>
<dbReference type="GO" id="GO:0005737">
    <property type="term" value="C:cytoplasm"/>
    <property type="evidence" value="ECO:0007669"/>
    <property type="project" value="TreeGrafter"/>
</dbReference>
<reference evidence="7" key="1">
    <citation type="submission" date="2021-09" db="EMBL/GenBank/DDBJ databases">
        <authorList>
            <consortium name="AG Swart"/>
            <person name="Singh M."/>
            <person name="Singh A."/>
            <person name="Seah K."/>
            <person name="Emmerich C."/>
        </authorList>
    </citation>
    <scope>NUCLEOTIDE SEQUENCE</scope>
    <source>
        <strain evidence="7">ATCC30299</strain>
    </source>
</reference>
<evidence type="ECO:0000256" key="5">
    <source>
        <dbReference type="ARBA" id="ARBA00023136"/>
    </source>
</evidence>
<evidence type="ECO:0000256" key="3">
    <source>
        <dbReference type="ARBA" id="ARBA00022692"/>
    </source>
</evidence>
<dbReference type="Pfam" id="PF04117">
    <property type="entry name" value="Mpv17_PMP22"/>
    <property type="match status" value="1"/>
</dbReference>